<dbReference type="Proteomes" id="UP000283509">
    <property type="component" value="Unassembled WGS sequence"/>
</dbReference>
<dbReference type="OrthoDB" id="6363181at2759"/>
<dbReference type="EC" id="3.1.4.35" evidence="3"/>
<dbReference type="Gene3D" id="1.10.220.160">
    <property type="match status" value="1"/>
</dbReference>
<dbReference type="GO" id="GO:0007165">
    <property type="term" value="P:signal transduction"/>
    <property type="evidence" value="ECO:0007669"/>
    <property type="project" value="InterPro"/>
</dbReference>
<feature type="region of interest" description="Disordered" evidence="6">
    <location>
        <begin position="137"/>
        <end position="163"/>
    </location>
</feature>
<keyword evidence="4" id="KW-0479">Metal-binding</keyword>
<dbReference type="Pfam" id="PF01590">
    <property type="entry name" value="GAF"/>
    <property type="match status" value="1"/>
</dbReference>
<evidence type="ECO:0000256" key="2">
    <source>
        <dbReference type="ARBA" id="ARBA00007648"/>
    </source>
</evidence>
<name>A0A3R7PIU5_PENVA</name>
<evidence type="ECO:0000313" key="9">
    <source>
        <dbReference type="Proteomes" id="UP000283509"/>
    </source>
</evidence>
<dbReference type="STRING" id="6689.A0A3R7PIU5"/>
<reference evidence="8 9" key="1">
    <citation type="submission" date="2018-04" db="EMBL/GenBank/DDBJ databases">
        <authorList>
            <person name="Zhang X."/>
            <person name="Yuan J."/>
            <person name="Li F."/>
            <person name="Xiang J."/>
        </authorList>
    </citation>
    <scope>NUCLEOTIDE SEQUENCE [LARGE SCALE GENOMIC DNA]</scope>
    <source>
        <tissue evidence="8">Muscle</tissue>
    </source>
</reference>
<dbReference type="GO" id="GO:0046872">
    <property type="term" value="F:metal ion binding"/>
    <property type="evidence" value="ECO:0007669"/>
    <property type="project" value="UniProtKB-KW"/>
</dbReference>
<feature type="domain" description="PDEase" evidence="7">
    <location>
        <begin position="308"/>
        <end position="450"/>
    </location>
</feature>
<evidence type="ECO:0000313" key="8">
    <source>
        <dbReference type="EMBL" id="ROT67948.1"/>
    </source>
</evidence>
<feature type="compositionally biased region" description="Basic and acidic residues" evidence="6">
    <location>
        <begin position="434"/>
        <end position="450"/>
    </location>
</feature>
<sequence length="450" mass="50819">MHRFECKNLKRIYPLDPPDAARLLARAVFKLKNGGDKTEETIDERRTRNFQDLMDHHKDITEDEKRYEHFLSLSPPPPHSSSLNYPLTRHTHSLLVLNPPRTPSHPHLPPHFITTHFSPPSPPHFHTPLTPTLTFTPHSPPLSLSPHSPPTLTLTHSHPPQLSPPHPLTLPTLLPPPHSRTHALLPPLPPQIRHRKGIAGIVAQTGQVLNIPDAYADPRFNRTVDQLTGYVTKSILCMPIFIRGNVIGVMQMVNKNGGIFSKEDEESFEMFAVYCGLALHHAKLYDKIRRSEQKYKVALEMMSYHSCCGEDELSKLSKEEVPNHMAGVDDYYFCPLNLEDMEKVRHAIYMFVDLFGLTRFEKDCLIRFTLTVKKNYRRVPYHNWTHGFSVANSMYTIIKHSPKTFRPLEVRVRGRGEGIGGGGGEEGGVGGRVRGKEEGRGEGGGKEEGG</sequence>
<keyword evidence="9" id="KW-1185">Reference proteome</keyword>
<feature type="compositionally biased region" description="Low complexity" evidence="6">
    <location>
        <begin position="137"/>
        <end position="160"/>
    </location>
</feature>
<dbReference type="Gene3D" id="6.10.140.2220">
    <property type="match status" value="1"/>
</dbReference>
<comment type="caution">
    <text evidence="8">The sequence shown here is derived from an EMBL/GenBank/DDBJ whole genome shotgun (WGS) entry which is preliminary data.</text>
</comment>
<dbReference type="SUPFAM" id="SSF109604">
    <property type="entry name" value="HD-domain/PDEase-like"/>
    <property type="match status" value="1"/>
</dbReference>
<protein>
    <recommendedName>
        <fullName evidence="3">3',5'-cyclic-GMP phosphodiesterase</fullName>
        <ecNumber evidence="3">3.1.4.35</ecNumber>
    </recommendedName>
</protein>
<dbReference type="Gene3D" id="3.30.450.40">
    <property type="match status" value="1"/>
</dbReference>
<dbReference type="InterPro" id="IPR036971">
    <property type="entry name" value="PDEase_catalytic_dom_sf"/>
</dbReference>
<dbReference type="InterPro" id="IPR002073">
    <property type="entry name" value="PDEase_catalytic_dom"/>
</dbReference>
<accession>A0A3R7PIU5</accession>
<feature type="compositionally biased region" description="Gly residues" evidence="6">
    <location>
        <begin position="417"/>
        <end position="432"/>
    </location>
</feature>
<organism evidence="8 9">
    <name type="scientific">Penaeus vannamei</name>
    <name type="common">Whiteleg shrimp</name>
    <name type="synonym">Litopenaeus vannamei</name>
    <dbReference type="NCBI Taxonomy" id="6689"/>
    <lineage>
        <taxon>Eukaryota</taxon>
        <taxon>Metazoa</taxon>
        <taxon>Ecdysozoa</taxon>
        <taxon>Arthropoda</taxon>
        <taxon>Crustacea</taxon>
        <taxon>Multicrustacea</taxon>
        <taxon>Malacostraca</taxon>
        <taxon>Eumalacostraca</taxon>
        <taxon>Eucarida</taxon>
        <taxon>Decapoda</taxon>
        <taxon>Dendrobranchiata</taxon>
        <taxon>Penaeoidea</taxon>
        <taxon>Penaeidae</taxon>
        <taxon>Penaeus</taxon>
    </lineage>
</organism>
<reference evidence="8 9" key="2">
    <citation type="submission" date="2019-01" db="EMBL/GenBank/DDBJ databases">
        <title>The decoding of complex shrimp genome reveals the adaptation for benthos swimmer, frequently molting mechanism and breeding impact on genome.</title>
        <authorList>
            <person name="Sun Y."/>
            <person name="Gao Y."/>
            <person name="Yu Y."/>
        </authorList>
    </citation>
    <scope>NUCLEOTIDE SEQUENCE [LARGE SCALE GENOMIC DNA]</scope>
    <source>
        <tissue evidence="8">Muscle</tissue>
    </source>
</reference>
<comment type="cofactor">
    <cofactor evidence="1">
        <name>a divalent metal cation</name>
        <dbReference type="ChEBI" id="CHEBI:60240"/>
    </cofactor>
</comment>
<evidence type="ECO:0000256" key="4">
    <source>
        <dbReference type="ARBA" id="ARBA00022723"/>
    </source>
</evidence>
<keyword evidence="5" id="KW-0378">Hydrolase</keyword>
<dbReference type="PROSITE" id="PS51845">
    <property type="entry name" value="PDEASE_I_2"/>
    <property type="match status" value="1"/>
</dbReference>
<evidence type="ECO:0000256" key="6">
    <source>
        <dbReference type="SAM" id="MobiDB-lite"/>
    </source>
</evidence>
<dbReference type="EMBL" id="QCYY01002736">
    <property type="protein sequence ID" value="ROT67948.1"/>
    <property type="molecule type" value="Genomic_DNA"/>
</dbReference>
<comment type="similarity">
    <text evidence="2">Belongs to the cyclic nucleotide phosphodiesterase family.</text>
</comment>
<dbReference type="AlphaFoldDB" id="A0A3R7PIU5"/>
<dbReference type="PANTHER" id="PTHR11347">
    <property type="entry name" value="CYCLIC NUCLEOTIDE PHOSPHODIESTERASE"/>
    <property type="match status" value="1"/>
</dbReference>
<dbReference type="Gene3D" id="1.10.1300.10">
    <property type="entry name" value="3'5'-cyclic nucleotide phosphodiesterase, catalytic domain"/>
    <property type="match status" value="1"/>
</dbReference>
<gene>
    <name evidence="8" type="ORF">C7M84_013929</name>
</gene>
<proteinExistence type="inferred from homology"/>
<dbReference type="InterPro" id="IPR029016">
    <property type="entry name" value="GAF-like_dom_sf"/>
</dbReference>
<dbReference type="GO" id="GO:0047555">
    <property type="term" value="F:3',5'-cyclic-GMP phosphodiesterase activity"/>
    <property type="evidence" value="ECO:0007669"/>
    <property type="project" value="UniProtKB-EC"/>
</dbReference>
<feature type="region of interest" description="Disordered" evidence="6">
    <location>
        <begin position="416"/>
        <end position="450"/>
    </location>
</feature>
<dbReference type="SUPFAM" id="SSF55781">
    <property type="entry name" value="GAF domain-like"/>
    <property type="match status" value="1"/>
</dbReference>
<dbReference type="SMART" id="SM00065">
    <property type="entry name" value="GAF"/>
    <property type="match status" value="1"/>
</dbReference>
<evidence type="ECO:0000259" key="7">
    <source>
        <dbReference type="PROSITE" id="PS51845"/>
    </source>
</evidence>
<dbReference type="InterPro" id="IPR003018">
    <property type="entry name" value="GAF"/>
</dbReference>
<evidence type="ECO:0000256" key="5">
    <source>
        <dbReference type="ARBA" id="ARBA00022801"/>
    </source>
</evidence>
<evidence type="ECO:0000256" key="3">
    <source>
        <dbReference type="ARBA" id="ARBA00012319"/>
    </source>
</evidence>
<evidence type="ECO:0000256" key="1">
    <source>
        <dbReference type="ARBA" id="ARBA00001968"/>
    </source>
</evidence>